<feature type="region of interest" description="Disordered" evidence="5">
    <location>
        <begin position="286"/>
        <end position="341"/>
    </location>
</feature>
<comment type="caution">
    <text evidence="6">The sequence shown here is derived from an EMBL/GenBank/DDBJ whole genome shotgun (WGS) entry which is preliminary data.</text>
</comment>
<dbReference type="PANTHER" id="PTHR13610:SF11">
    <property type="entry name" value="METHYLTRANSFERASE DOMAIN-CONTAINING PROTEIN"/>
    <property type="match status" value="1"/>
</dbReference>
<dbReference type="GO" id="GO:1905706">
    <property type="term" value="P:regulation of mitochondrial ATP synthesis coupled proton transport"/>
    <property type="evidence" value="ECO:0007669"/>
    <property type="project" value="TreeGrafter"/>
</dbReference>
<dbReference type="InterPro" id="IPR026170">
    <property type="entry name" value="FAM173A/B"/>
</dbReference>
<evidence type="ECO:0000256" key="1">
    <source>
        <dbReference type="ARBA" id="ARBA00010633"/>
    </source>
</evidence>
<keyword evidence="3" id="KW-0808">Transferase</keyword>
<evidence type="ECO:0008006" key="8">
    <source>
        <dbReference type="Google" id="ProtNLM"/>
    </source>
</evidence>
<dbReference type="Proteomes" id="UP001054902">
    <property type="component" value="Unassembled WGS sequence"/>
</dbReference>
<evidence type="ECO:0000313" key="7">
    <source>
        <dbReference type="Proteomes" id="UP001054902"/>
    </source>
</evidence>
<evidence type="ECO:0000256" key="4">
    <source>
        <dbReference type="ARBA" id="ARBA00022691"/>
    </source>
</evidence>
<keyword evidence="7" id="KW-1185">Reference proteome</keyword>
<dbReference type="CDD" id="cd02440">
    <property type="entry name" value="AdoMet_MTases"/>
    <property type="match status" value="1"/>
</dbReference>
<evidence type="ECO:0000313" key="6">
    <source>
        <dbReference type="EMBL" id="GFH54198.1"/>
    </source>
</evidence>
<dbReference type="AlphaFoldDB" id="A0AAD3H8S4"/>
<feature type="region of interest" description="Disordered" evidence="5">
    <location>
        <begin position="23"/>
        <end position="53"/>
    </location>
</feature>
<sequence length="341" mass="38573">MFSRTFSAVATRSKRVNFSTRIRRRRQATSRLSKVEKDEEASKRMNGQMSQMLDNNTPTSIFSTASSSQLFVPTDQDGNEISMNEYLELASLSPWVPCPDPVAIRALDIANASSDDIHYELGSGDGRMNFHAIDSSYNVKKSVGIDIDASLIEKSNLRKARIHPAPEHLHFICADLLESSLQTAKIWDDIEKECTILTMYFVEDALMKIKPLLEKTLLNKDCKIVTIGYAMNGWEPSWNETILGLNVHMYDMKNVDTLLNAAASESLDTSEMEEDEELNILSRQTLKQQEEEEGSDVRNPFADNLPGPSTALDVSDDDDDVDGHWDWDETEEFDNEYQINK</sequence>
<keyword evidence="4" id="KW-0949">S-adenosyl-L-methionine</keyword>
<dbReference type="GO" id="GO:0032259">
    <property type="term" value="P:methylation"/>
    <property type="evidence" value="ECO:0007669"/>
    <property type="project" value="UniProtKB-KW"/>
</dbReference>
<dbReference type="GO" id="GO:0016279">
    <property type="term" value="F:protein-lysine N-methyltransferase activity"/>
    <property type="evidence" value="ECO:0007669"/>
    <property type="project" value="InterPro"/>
</dbReference>
<dbReference type="Gene3D" id="3.40.50.150">
    <property type="entry name" value="Vaccinia Virus protein VP39"/>
    <property type="match status" value="1"/>
</dbReference>
<name>A0AAD3H8S4_9STRA</name>
<accession>A0AAD3H8S4</accession>
<dbReference type="SUPFAM" id="SSF53335">
    <property type="entry name" value="S-adenosyl-L-methionine-dependent methyltransferases"/>
    <property type="match status" value="1"/>
</dbReference>
<organism evidence="6 7">
    <name type="scientific">Chaetoceros tenuissimus</name>
    <dbReference type="NCBI Taxonomy" id="426638"/>
    <lineage>
        <taxon>Eukaryota</taxon>
        <taxon>Sar</taxon>
        <taxon>Stramenopiles</taxon>
        <taxon>Ochrophyta</taxon>
        <taxon>Bacillariophyta</taxon>
        <taxon>Coscinodiscophyceae</taxon>
        <taxon>Chaetocerotophycidae</taxon>
        <taxon>Chaetocerotales</taxon>
        <taxon>Chaetocerotaceae</taxon>
        <taxon>Chaetoceros</taxon>
    </lineage>
</organism>
<dbReference type="GO" id="GO:0005739">
    <property type="term" value="C:mitochondrion"/>
    <property type="evidence" value="ECO:0007669"/>
    <property type="project" value="TreeGrafter"/>
</dbReference>
<evidence type="ECO:0000256" key="5">
    <source>
        <dbReference type="SAM" id="MobiDB-lite"/>
    </source>
</evidence>
<evidence type="ECO:0000256" key="3">
    <source>
        <dbReference type="ARBA" id="ARBA00022679"/>
    </source>
</evidence>
<keyword evidence="2" id="KW-0489">Methyltransferase</keyword>
<feature type="compositionally biased region" description="Basic and acidic residues" evidence="5">
    <location>
        <begin position="33"/>
        <end position="43"/>
    </location>
</feature>
<comment type="similarity">
    <text evidence="1">Belongs to the ANT/ATPSC lysine N-methyltransferase family.</text>
</comment>
<dbReference type="EMBL" id="BLLK01000047">
    <property type="protein sequence ID" value="GFH54198.1"/>
    <property type="molecule type" value="Genomic_DNA"/>
</dbReference>
<dbReference type="InterPro" id="IPR029063">
    <property type="entry name" value="SAM-dependent_MTases_sf"/>
</dbReference>
<gene>
    <name evidence="6" type="ORF">CTEN210_10674</name>
</gene>
<evidence type="ECO:0000256" key="2">
    <source>
        <dbReference type="ARBA" id="ARBA00022603"/>
    </source>
</evidence>
<dbReference type="PANTHER" id="PTHR13610">
    <property type="entry name" value="METHYLTRANSFERASE DOMAIN-CONTAINING PROTEIN"/>
    <property type="match status" value="1"/>
</dbReference>
<proteinExistence type="inferred from homology"/>
<protein>
    <recommendedName>
        <fullName evidence="8">Methyltransferase domain-containing protein</fullName>
    </recommendedName>
</protein>
<reference evidence="6 7" key="1">
    <citation type="journal article" date="2021" name="Sci. Rep.">
        <title>The genome of the diatom Chaetoceros tenuissimus carries an ancient integrated fragment of an extant virus.</title>
        <authorList>
            <person name="Hongo Y."/>
            <person name="Kimura K."/>
            <person name="Takaki Y."/>
            <person name="Yoshida Y."/>
            <person name="Baba S."/>
            <person name="Kobayashi G."/>
            <person name="Nagasaki K."/>
            <person name="Hano T."/>
            <person name="Tomaru Y."/>
        </authorList>
    </citation>
    <scope>NUCLEOTIDE SEQUENCE [LARGE SCALE GENOMIC DNA]</scope>
    <source>
        <strain evidence="6 7">NIES-3715</strain>
    </source>
</reference>